<dbReference type="PANTHER" id="PTHR10742:SF373">
    <property type="entry name" value="LYSINE-SPECIFIC HISTONE DEMETHYLASE 1 HOMOLOG 2"/>
    <property type="match status" value="1"/>
</dbReference>
<evidence type="ECO:0000256" key="1">
    <source>
        <dbReference type="ARBA" id="ARBA00005995"/>
    </source>
</evidence>
<dbReference type="FunFam" id="1.10.10.10:FF:000064">
    <property type="entry name" value="Lysine-specific histone demethylase 1A"/>
    <property type="match status" value="1"/>
</dbReference>
<protein>
    <recommendedName>
        <fullName evidence="5">SWIRM domain-containing protein</fullName>
    </recommendedName>
</protein>
<feature type="region of interest" description="Disordered" evidence="4">
    <location>
        <begin position="155"/>
        <end position="271"/>
    </location>
</feature>
<dbReference type="OMA" id="CTRWGSE"/>
<dbReference type="GO" id="GO:0016491">
    <property type="term" value="F:oxidoreductase activity"/>
    <property type="evidence" value="ECO:0007669"/>
    <property type="project" value="UniProtKB-KW"/>
</dbReference>
<evidence type="ECO:0000256" key="3">
    <source>
        <dbReference type="ARBA" id="ARBA00023002"/>
    </source>
</evidence>
<dbReference type="InterPro" id="IPR009057">
    <property type="entry name" value="Homeodomain-like_sf"/>
</dbReference>
<comment type="similarity">
    <text evidence="1">Belongs to the flavin monoamine oxidase family.</text>
</comment>
<dbReference type="SUPFAM" id="SSF46689">
    <property type="entry name" value="Homeodomain-like"/>
    <property type="match status" value="1"/>
</dbReference>
<keyword evidence="2" id="KW-0156">Chromatin regulator</keyword>
<keyword evidence="3" id="KW-0560">Oxidoreductase</keyword>
<dbReference type="PANTHER" id="PTHR10742">
    <property type="entry name" value="FLAVIN MONOAMINE OXIDASE"/>
    <property type="match status" value="1"/>
</dbReference>
<dbReference type="InterPro" id="IPR007526">
    <property type="entry name" value="SWIRM"/>
</dbReference>
<dbReference type="InterPro" id="IPR036188">
    <property type="entry name" value="FAD/NAD-bd_sf"/>
</dbReference>
<feature type="non-terminal residue" evidence="6">
    <location>
        <position position="1009"/>
    </location>
</feature>
<reference evidence="6 7" key="1">
    <citation type="journal article" date="2021" name="Nat. Plants">
        <title>The Taxus genome provides insights into paclitaxel biosynthesis.</title>
        <authorList>
            <person name="Xiong X."/>
            <person name="Gou J."/>
            <person name="Liao Q."/>
            <person name="Li Y."/>
            <person name="Zhou Q."/>
            <person name="Bi G."/>
            <person name="Li C."/>
            <person name="Du R."/>
            <person name="Wang X."/>
            <person name="Sun T."/>
            <person name="Guo L."/>
            <person name="Liang H."/>
            <person name="Lu P."/>
            <person name="Wu Y."/>
            <person name="Zhang Z."/>
            <person name="Ro D.K."/>
            <person name="Shang Y."/>
            <person name="Huang S."/>
            <person name="Yan J."/>
        </authorList>
    </citation>
    <scope>NUCLEOTIDE SEQUENCE [LARGE SCALE GENOMIC DNA]</scope>
    <source>
        <strain evidence="6">Ta-2019</strain>
    </source>
</reference>
<sequence length="1009" mass="108242">MAESEVAAADAEVAAAAAAGDAEVAAVEGETEVAAVEREAEVAAAAEAAAANGSAPLLYIPSSINATTENHNIAEAFALPGSPLMGDSNTEPPQPNVVDSNPLPVFPAEGDSNPGTLLPNTVVDNLEADCTRSAFLPSEGGNSNLQALPISVHLPVEEDNRNPQTISSSPLLLPEEGDNWNPKTLSSSVVPPPQGNNLNPQTLSSSVVSVLDRDNSNPHTLSSPTFPHPEGNNSNLHTLSSRQGDSNRGPLQAATGTPKRRRKRKNMETLMLPVSSSSGISSLRGTLRQGARGSATYDEELIDKLLQKQIGDNSNGTSSSYKKKRIFDMAKEVDTEAMIAYSVGFPPDALTEEEIEAGVVSSVGGDEQANYIIVRNHIVALWRDNVTAWLDASHVMESIRSQHKGLVNSAYSFLLSQGYINFGVAPAIKDHSRDDAITPQSGSANVIIMGAGLAGLAAAQQLLAWGFKVIILEARRRPGGRVFSMKMAAESHGHIAAAVDLGGSVITGIHGNPLGVLARQLGLPLHKVRDKCPLYQPDGRPVDAYVDAKVEEAFNRLLDQACQLRQDMDEVTVDISLGTALETFRHFYGVANKVEERKLLDWHLANLEYANAALLSKLSLAFWDQDDPYEMGGDHCFLPGGNGRFVQALADGLPIFYDKTVQTIRYGSDGVQVLAGGQVFQGDMVLCTVPLGVLKTGVIKFVPELPQRKLEAIRRLGFGLLNKVAMLFPTVFWGTEIDTFGHLCDESSRRGEYFLFYSYASVSGGALLIALVAGEAAIKFENTPPPDAVERILEILRGIYGPRGVQVPDPIQTVCTRWGSDSFSLGSYSHVAVGASGDDYDILAESVGDGRVFFAGEATNRRYPATMHGAFLSGLREAANISKVANSRSFPPKVDRCLVKDIGDSDGALLADLFREPDLAFGGFSILFDPQSTDLNSRSLLRLLVGGNRRKAGEDDVQSEQEQQSKVTVGQVHTQSKQSLPQLLQLYSLVTRQQALELRMVGGGDEDRL</sequence>
<dbReference type="InterPro" id="IPR002937">
    <property type="entry name" value="Amino_oxidase"/>
</dbReference>
<dbReference type="Gene3D" id="3.50.50.60">
    <property type="entry name" value="FAD/NAD(P)-binding domain"/>
    <property type="match status" value="1"/>
</dbReference>
<dbReference type="InterPro" id="IPR036388">
    <property type="entry name" value="WH-like_DNA-bd_sf"/>
</dbReference>
<dbReference type="Pfam" id="PF01593">
    <property type="entry name" value="Amino_oxidase"/>
    <property type="match status" value="1"/>
</dbReference>
<comment type="caution">
    <text evidence="6">The sequence shown here is derived from an EMBL/GenBank/DDBJ whole genome shotgun (WGS) entry which is preliminary data.</text>
</comment>
<evidence type="ECO:0000256" key="4">
    <source>
        <dbReference type="SAM" id="MobiDB-lite"/>
    </source>
</evidence>
<dbReference type="SUPFAM" id="SSF51905">
    <property type="entry name" value="FAD/NAD(P)-binding domain"/>
    <property type="match status" value="1"/>
</dbReference>
<proteinExistence type="inferred from homology"/>
<dbReference type="Proteomes" id="UP000824469">
    <property type="component" value="Unassembled WGS sequence"/>
</dbReference>
<dbReference type="SUPFAM" id="SSF54373">
    <property type="entry name" value="FAD-linked reductases, C-terminal domain"/>
    <property type="match status" value="1"/>
</dbReference>
<feature type="compositionally biased region" description="Polar residues" evidence="4">
    <location>
        <begin position="217"/>
        <end position="246"/>
    </location>
</feature>
<gene>
    <name evidence="6" type="ORF">KI387_032590</name>
</gene>
<feature type="domain" description="SWIRM" evidence="5">
    <location>
        <begin position="330"/>
        <end position="431"/>
    </location>
</feature>
<dbReference type="InterPro" id="IPR050281">
    <property type="entry name" value="Flavin_monoamine_oxidase"/>
</dbReference>
<organism evidence="6 7">
    <name type="scientific">Taxus chinensis</name>
    <name type="common">Chinese yew</name>
    <name type="synonym">Taxus wallichiana var. chinensis</name>
    <dbReference type="NCBI Taxonomy" id="29808"/>
    <lineage>
        <taxon>Eukaryota</taxon>
        <taxon>Viridiplantae</taxon>
        <taxon>Streptophyta</taxon>
        <taxon>Embryophyta</taxon>
        <taxon>Tracheophyta</taxon>
        <taxon>Spermatophyta</taxon>
        <taxon>Pinopsida</taxon>
        <taxon>Pinidae</taxon>
        <taxon>Conifers II</taxon>
        <taxon>Cupressales</taxon>
        <taxon>Taxaceae</taxon>
        <taxon>Taxus</taxon>
    </lineage>
</organism>
<keyword evidence="7" id="KW-1185">Reference proteome</keyword>
<evidence type="ECO:0000256" key="2">
    <source>
        <dbReference type="ARBA" id="ARBA00022853"/>
    </source>
</evidence>
<dbReference type="PROSITE" id="PS50934">
    <property type="entry name" value="SWIRM"/>
    <property type="match status" value="1"/>
</dbReference>
<evidence type="ECO:0000313" key="6">
    <source>
        <dbReference type="EMBL" id="KAH9288473.1"/>
    </source>
</evidence>
<dbReference type="EMBL" id="JAHRHJ020003813">
    <property type="protein sequence ID" value="KAH9288473.1"/>
    <property type="molecule type" value="Genomic_DNA"/>
</dbReference>
<dbReference type="Gene3D" id="1.10.10.10">
    <property type="entry name" value="Winged helix-like DNA-binding domain superfamily/Winged helix DNA-binding domain"/>
    <property type="match status" value="1"/>
</dbReference>
<evidence type="ECO:0000259" key="5">
    <source>
        <dbReference type="PROSITE" id="PS50934"/>
    </source>
</evidence>
<dbReference type="AlphaFoldDB" id="A0AA38F3Q2"/>
<dbReference type="GO" id="GO:0006325">
    <property type="term" value="P:chromatin organization"/>
    <property type="evidence" value="ECO:0007669"/>
    <property type="project" value="UniProtKB-KW"/>
</dbReference>
<accession>A0AA38F3Q2</accession>
<feature type="compositionally biased region" description="Polar residues" evidence="4">
    <location>
        <begin position="181"/>
        <end position="203"/>
    </location>
</feature>
<dbReference type="Pfam" id="PF04433">
    <property type="entry name" value="SWIRM"/>
    <property type="match status" value="1"/>
</dbReference>
<name>A0AA38F3Q2_TAXCH</name>
<evidence type="ECO:0000313" key="7">
    <source>
        <dbReference type="Proteomes" id="UP000824469"/>
    </source>
</evidence>
<dbReference type="Gene3D" id="3.90.660.10">
    <property type="match status" value="1"/>
</dbReference>